<protein>
    <submittedName>
        <fullName evidence="1">Uncharacterized protein</fullName>
    </submittedName>
</protein>
<proteinExistence type="predicted"/>
<evidence type="ECO:0000313" key="2">
    <source>
        <dbReference type="Proteomes" id="UP000309992"/>
    </source>
</evidence>
<organism evidence="1 2">
    <name type="scientific">Prauserella endophytica</name>
    <dbReference type="NCBI Taxonomy" id="1592324"/>
    <lineage>
        <taxon>Bacteria</taxon>
        <taxon>Bacillati</taxon>
        <taxon>Actinomycetota</taxon>
        <taxon>Actinomycetes</taxon>
        <taxon>Pseudonocardiales</taxon>
        <taxon>Pseudonocardiaceae</taxon>
        <taxon>Prauserella</taxon>
        <taxon>Prauserella coralliicola group</taxon>
    </lineage>
</organism>
<dbReference type="EMBL" id="SWMS01000016">
    <property type="protein sequence ID" value="TKG66191.1"/>
    <property type="molecule type" value="Genomic_DNA"/>
</dbReference>
<keyword evidence="2" id="KW-1185">Reference proteome</keyword>
<gene>
    <name evidence="1" type="ORF">FCN18_25460</name>
</gene>
<comment type="caution">
    <text evidence="1">The sequence shown here is derived from an EMBL/GenBank/DDBJ whole genome shotgun (WGS) entry which is preliminary data.</text>
</comment>
<name>A0ABY2S142_9PSEU</name>
<evidence type="ECO:0000313" key="1">
    <source>
        <dbReference type="EMBL" id="TKG66191.1"/>
    </source>
</evidence>
<sequence>MTATEPNTNVVIDHTEIVGAFDSLPDCPHCPSEPAIAVPSNDPHSWSAVVLHQQDCRGMADAREARSNLDHHLRLLLGEEGGQ</sequence>
<reference evidence="1 2" key="1">
    <citation type="journal article" date="2015" name="Antonie Van Leeuwenhoek">
        <title>Prauserella endophytica sp. nov., an endophytic actinobacterium isolated from Tamarix taklamakanensis.</title>
        <authorList>
            <person name="Liu J.M."/>
            <person name="Habden X."/>
            <person name="Guo L."/>
            <person name="Tuo L."/>
            <person name="Jiang Z.K."/>
            <person name="Liu S.W."/>
            <person name="Liu X.F."/>
            <person name="Chen L."/>
            <person name="Li R.F."/>
            <person name="Zhang Y.Q."/>
            <person name="Sun C.H."/>
        </authorList>
    </citation>
    <scope>NUCLEOTIDE SEQUENCE [LARGE SCALE GENOMIC DNA]</scope>
    <source>
        <strain evidence="1 2">CGMCC 4.7182</strain>
    </source>
</reference>
<dbReference type="Proteomes" id="UP000309992">
    <property type="component" value="Unassembled WGS sequence"/>
</dbReference>
<accession>A0ABY2S142</accession>
<dbReference type="RefSeq" id="WP_137096290.1">
    <property type="nucleotide sequence ID" value="NZ_SWMS01000016.1"/>
</dbReference>